<sequence length="238" mass="28008">MAIRITSKDEFNGHFDRLDQSEKHETAELSHKENSKSSIVWQNAELKEKLAARIWGELKGGNVESLGELYDLYIEELYAYGMEKNQNKNKVMDAIHDLFVDLYKYRTNIVAPSNVKYYLLRSLKRKIFKKALFKRHVKLKEHFLETKNDETSLTCEEQIIEAEYSKEKKDKLKAALVFLTKRQQKAIHLRYTENRPYDEIAETMNISIATSRTLVYRALSALRKHCLPFTLLIFKILL</sequence>
<evidence type="ECO:0000256" key="1">
    <source>
        <dbReference type="ARBA" id="ARBA00010641"/>
    </source>
</evidence>
<dbReference type="PANTHER" id="PTHR43133:SF46">
    <property type="entry name" value="RNA POLYMERASE SIGMA-70 FACTOR ECF SUBFAMILY"/>
    <property type="match status" value="1"/>
</dbReference>
<evidence type="ECO:0000259" key="5">
    <source>
        <dbReference type="Pfam" id="PF08281"/>
    </source>
</evidence>
<evidence type="ECO:0000313" key="6">
    <source>
        <dbReference type="EMBL" id="SHG42806.1"/>
    </source>
</evidence>
<dbReference type="CDD" id="cd06171">
    <property type="entry name" value="Sigma70_r4"/>
    <property type="match status" value="1"/>
</dbReference>
<protein>
    <submittedName>
        <fullName evidence="6">RNA polymerase sigma factor, sigma-70 family</fullName>
    </submittedName>
</protein>
<dbReference type="PANTHER" id="PTHR43133">
    <property type="entry name" value="RNA POLYMERASE ECF-TYPE SIGMA FACTO"/>
    <property type="match status" value="1"/>
</dbReference>
<evidence type="ECO:0000313" key="7">
    <source>
        <dbReference type="Proteomes" id="UP000183945"/>
    </source>
</evidence>
<dbReference type="GO" id="GO:0006352">
    <property type="term" value="P:DNA-templated transcription initiation"/>
    <property type="evidence" value="ECO:0007669"/>
    <property type="project" value="InterPro"/>
</dbReference>
<dbReference type="EMBL" id="FQVT01000012">
    <property type="protein sequence ID" value="SHG42806.1"/>
    <property type="molecule type" value="Genomic_DNA"/>
</dbReference>
<keyword evidence="7" id="KW-1185">Reference proteome</keyword>
<dbReference type="InterPro" id="IPR013249">
    <property type="entry name" value="RNA_pol_sigma70_r4_t2"/>
</dbReference>
<evidence type="ECO:0000256" key="3">
    <source>
        <dbReference type="ARBA" id="ARBA00023082"/>
    </source>
</evidence>
<comment type="similarity">
    <text evidence="1">Belongs to the sigma-70 factor family. ECF subfamily.</text>
</comment>
<dbReference type="InterPro" id="IPR013325">
    <property type="entry name" value="RNA_pol_sigma_r2"/>
</dbReference>
<dbReference type="NCBIfam" id="TIGR02937">
    <property type="entry name" value="sigma70-ECF"/>
    <property type="match status" value="1"/>
</dbReference>
<dbReference type="SUPFAM" id="SSF88946">
    <property type="entry name" value="Sigma2 domain of RNA polymerase sigma factors"/>
    <property type="match status" value="1"/>
</dbReference>
<dbReference type="InterPro" id="IPR013324">
    <property type="entry name" value="RNA_pol_sigma_r3/r4-like"/>
</dbReference>
<organism evidence="6 7">
    <name type="scientific">Salegentibacter echinorum</name>
    <dbReference type="NCBI Taxonomy" id="1073325"/>
    <lineage>
        <taxon>Bacteria</taxon>
        <taxon>Pseudomonadati</taxon>
        <taxon>Bacteroidota</taxon>
        <taxon>Flavobacteriia</taxon>
        <taxon>Flavobacteriales</taxon>
        <taxon>Flavobacteriaceae</taxon>
        <taxon>Salegentibacter</taxon>
    </lineage>
</organism>
<dbReference type="GO" id="GO:0003677">
    <property type="term" value="F:DNA binding"/>
    <property type="evidence" value="ECO:0007669"/>
    <property type="project" value="InterPro"/>
</dbReference>
<dbReference type="STRING" id="1073325.SAMN05444483_1122"/>
<evidence type="ECO:0000256" key="2">
    <source>
        <dbReference type="ARBA" id="ARBA00023015"/>
    </source>
</evidence>
<accession>A0A1M5JQE6</accession>
<dbReference type="AlphaFoldDB" id="A0A1M5JQE6"/>
<name>A0A1M5JQE6_SALEC</name>
<dbReference type="Gene3D" id="1.10.1740.10">
    <property type="match status" value="1"/>
</dbReference>
<dbReference type="InterPro" id="IPR039425">
    <property type="entry name" value="RNA_pol_sigma-70-like"/>
</dbReference>
<dbReference type="Proteomes" id="UP000183945">
    <property type="component" value="Unassembled WGS sequence"/>
</dbReference>
<gene>
    <name evidence="6" type="ORF">SAMN05444483_1122</name>
</gene>
<reference evidence="7" key="1">
    <citation type="submission" date="2016-11" db="EMBL/GenBank/DDBJ databases">
        <authorList>
            <person name="Varghese N."/>
            <person name="Submissions S."/>
        </authorList>
    </citation>
    <scope>NUCLEOTIDE SEQUENCE [LARGE SCALE GENOMIC DNA]</scope>
    <source>
        <strain evidence="7">DSM 24579</strain>
    </source>
</reference>
<dbReference type="SUPFAM" id="SSF88659">
    <property type="entry name" value="Sigma3 and sigma4 domains of RNA polymerase sigma factors"/>
    <property type="match status" value="1"/>
</dbReference>
<feature type="domain" description="RNA polymerase sigma factor 70 region 4 type 2" evidence="5">
    <location>
        <begin position="172"/>
        <end position="222"/>
    </location>
</feature>
<dbReference type="InterPro" id="IPR036388">
    <property type="entry name" value="WH-like_DNA-bd_sf"/>
</dbReference>
<keyword evidence="2" id="KW-0805">Transcription regulation</keyword>
<keyword evidence="3" id="KW-0731">Sigma factor</keyword>
<keyword evidence="4" id="KW-0804">Transcription</keyword>
<dbReference type="InterPro" id="IPR014284">
    <property type="entry name" value="RNA_pol_sigma-70_dom"/>
</dbReference>
<dbReference type="GO" id="GO:0016987">
    <property type="term" value="F:sigma factor activity"/>
    <property type="evidence" value="ECO:0007669"/>
    <property type="project" value="UniProtKB-KW"/>
</dbReference>
<dbReference type="Pfam" id="PF08281">
    <property type="entry name" value="Sigma70_r4_2"/>
    <property type="match status" value="1"/>
</dbReference>
<evidence type="ECO:0000256" key="4">
    <source>
        <dbReference type="ARBA" id="ARBA00023163"/>
    </source>
</evidence>
<proteinExistence type="inferred from homology"/>
<dbReference type="Gene3D" id="1.10.10.10">
    <property type="entry name" value="Winged helix-like DNA-binding domain superfamily/Winged helix DNA-binding domain"/>
    <property type="match status" value="1"/>
</dbReference>